<gene>
    <name evidence="1" type="ORF">A3K89_21945</name>
</gene>
<dbReference type="RefSeq" id="WP_068426738.1">
    <property type="nucleotide sequence ID" value="NZ_LVHI01000015.1"/>
</dbReference>
<keyword evidence="2" id="KW-1185">Reference proteome</keyword>
<sequence length="149" mass="16752">MTTQLPLHYRINRLYEGFRHKGSPQQLDQMVADHVSEVVGHVVSVNETNALRTRPTANPETDVLDAIAGFFAAPSTYLVGTTVEQNDYDAQLDYFDNVRNSQATVFALRTRVPQLTPDIAERLSVLVRDTHERFELEDRRGSAEAGNAH</sequence>
<organism evidence="1 2">
    <name type="scientific">Rhodococcoides kyotonense</name>
    <dbReference type="NCBI Taxonomy" id="398843"/>
    <lineage>
        <taxon>Bacteria</taxon>
        <taxon>Bacillati</taxon>
        <taxon>Actinomycetota</taxon>
        <taxon>Actinomycetes</taxon>
        <taxon>Mycobacteriales</taxon>
        <taxon>Nocardiaceae</taxon>
        <taxon>Rhodococcoides</taxon>
    </lineage>
</organism>
<evidence type="ECO:0000313" key="2">
    <source>
        <dbReference type="Proteomes" id="UP000077519"/>
    </source>
</evidence>
<protein>
    <submittedName>
        <fullName evidence="1">Uncharacterized protein</fullName>
    </submittedName>
</protein>
<dbReference type="Gene3D" id="1.10.260.40">
    <property type="entry name" value="lambda repressor-like DNA-binding domains"/>
    <property type="match status" value="1"/>
</dbReference>
<evidence type="ECO:0000313" key="1">
    <source>
        <dbReference type="EMBL" id="OAK53787.1"/>
    </source>
</evidence>
<reference evidence="1 2" key="1">
    <citation type="submission" date="2016-03" db="EMBL/GenBank/DDBJ databases">
        <title>Genome sequence of Rhodococcus kyotonensis KB10.</title>
        <authorList>
            <person name="Jeong H."/>
            <person name="Hong C.E."/>
            <person name="Jo S.H."/>
            <person name="Park J.M."/>
        </authorList>
    </citation>
    <scope>NUCLEOTIDE SEQUENCE [LARGE SCALE GENOMIC DNA]</scope>
    <source>
        <strain evidence="1 2">KB10</strain>
    </source>
</reference>
<dbReference type="Proteomes" id="UP000077519">
    <property type="component" value="Unassembled WGS sequence"/>
</dbReference>
<accession>A0A177YE44</accession>
<proteinExistence type="predicted"/>
<dbReference type="EMBL" id="LVHI01000015">
    <property type="protein sequence ID" value="OAK53787.1"/>
    <property type="molecule type" value="Genomic_DNA"/>
</dbReference>
<dbReference type="GO" id="GO:0003677">
    <property type="term" value="F:DNA binding"/>
    <property type="evidence" value="ECO:0007669"/>
    <property type="project" value="InterPro"/>
</dbReference>
<dbReference type="AlphaFoldDB" id="A0A177YE44"/>
<comment type="caution">
    <text evidence="1">The sequence shown here is derived from an EMBL/GenBank/DDBJ whole genome shotgun (WGS) entry which is preliminary data.</text>
</comment>
<dbReference type="InterPro" id="IPR010982">
    <property type="entry name" value="Lambda_DNA-bd_dom_sf"/>
</dbReference>
<name>A0A177YE44_9NOCA</name>